<dbReference type="STRING" id="3818.A0A445CVZ1"/>
<feature type="domain" description="Plastid lipid-associated protein/fibrillin conserved" evidence="5">
    <location>
        <begin position="101"/>
        <end position="222"/>
    </location>
</feature>
<dbReference type="InterPro" id="IPR039633">
    <property type="entry name" value="PAP"/>
</dbReference>
<comment type="caution">
    <text evidence="6">The sequence shown here is derived from an EMBL/GenBank/DDBJ whole genome shotgun (WGS) entry which is preliminary data.</text>
</comment>
<dbReference type="PANTHER" id="PTHR31906">
    <property type="entry name" value="PLASTID-LIPID-ASSOCIATED PROTEIN 4, CHLOROPLASTIC-RELATED"/>
    <property type="match status" value="1"/>
</dbReference>
<keyword evidence="3" id="KW-0934">Plastid</keyword>
<dbReference type="Pfam" id="PF04755">
    <property type="entry name" value="PAP_fibrillin"/>
    <property type="match status" value="1"/>
</dbReference>
<evidence type="ECO:0000256" key="3">
    <source>
        <dbReference type="ARBA" id="ARBA00022640"/>
    </source>
</evidence>
<reference evidence="6 7" key="1">
    <citation type="submission" date="2019-01" db="EMBL/GenBank/DDBJ databases">
        <title>Sequencing of cultivated peanut Arachis hypogaea provides insights into genome evolution and oil improvement.</title>
        <authorList>
            <person name="Chen X."/>
        </authorList>
    </citation>
    <scope>NUCLEOTIDE SEQUENCE [LARGE SCALE GENOMIC DNA]</scope>
    <source>
        <strain evidence="7">cv. Fuhuasheng</strain>
        <tissue evidence="6">Leaves</tissue>
    </source>
</reference>
<proteinExistence type="inferred from homology"/>
<dbReference type="Proteomes" id="UP000289738">
    <property type="component" value="Chromosome A06"/>
</dbReference>
<evidence type="ECO:0000256" key="1">
    <source>
        <dbReference type="ARBA" id="ARBA00004474"/>
    </source>
</evidence>
<organism evidence="6 7">
    <name type="scientific">Arachis hypogaea</name>
    <name type="common">Peanut</name>
    <dbReference type="NCBI Taxonomy" id="3818"/>
    <lineage>
        <taxon>Eukaryota</taxon>
        <taxon>Viridiplantae</taxon>
        <taxon>Streptophyta</taxon>
        <taxon>Embryophyta</taxon>
        <taxon>Tracheophyta</taxon>
        <taxon>Spermatophyta</taxon>
        <taxon>Magnoliopsida</taxon>
        <taxon>eudicotyledons</taxon>
        <taxon>Gunneridae</taxon>
        <taxon>Pentapetalae</taxon>
        <taxon>rosids</taxon>
        <taxon>fabids</taxon>
        <taxon>Fabales</taxon>
        <taxon>Fabaceae</taxon>
        <taxon>Papilionoideae</taxon>
        <taxon>50 kb inversion clade</taxon>
        <taxon>dalbergioids sensu lato</taxon>
        <taxon>Dalbergieae</taxon>
        <taxon>Pterocarpus clade</taxon>
        <taxon>Arachis</taxon>
    </lineage>
</organism>
<accession>A0A445CVZ1</accession>
<dbReference type="GO" id="GO:0009536">
    <property type="term" value="C:plastid"/>
    <property type="evidence" value="ECO:0007669"/>
    <property type="project" value="UniProtKB-SubCell"/>
</dbReference>
<sequence length="263" mass="29071">MATASASPSLFLRSSSSCGGRTNIITLRSSHSRFPHLNRRHVKKSLTLTVSASVSVSNPELRAAPDDLVSSILSKASKYSAADDWKTLILSKEEHNMNCNVLETDGGVLLKSQEHKEVAEMAQQLQNYCLNEPVKSPLIFGEWDVAYCSQPTSPGGGYRSAVGRLFFKTKQMTQVIEAPDIVRNKITFTALGFLDGEVSLKGKLKALDTEWIQVVFEAPELKLGSWEARYGGESQVKLRITYIDEKIRLGVGSRGSLFVFQRK</sequence>
<evidence type="ECO:0000313" key="6">
    <source>
        <dbReference type="EMBL" id="RYR55079.1"/>
    </source>
</evidence>
<evidence type="ECO:0000256" key="4">
    <source>
        <dbReference type="ARBA" id="ARBA00022946"/>
    </source>
</evidence>
<comment type="subcellular location">
    <subcellularLocation>
        <location evidence="1">Plastid</location>
    </subcellularLocation>
</comment>
<dbReference type="EMBL" id="SDMP01000006">
    <property type="protein sequence ID" value="RYR55079.1"/>
    <property type="molecule type" value="Genomic_DNA"/>
</dbReference>
<name>A0A445CVZ1_ARAHY</name>
<keyword evidence="4" id="KW-0809">Transit peptide</keyword>
<evidence type="ECO:0000256" key="2">
    <source>
        <dbReference type="ARBA" id="ARBA00005845"/>
    </source>
</evidence>
<dbReference type="AlphaFoldDB" id="A0A445CVZ1"/>
<evidence type="ECO:0000313" key="7">
    <source>
        <dbReference type="Proteomes" id="UP000289738"/>
    </source>
</evidence>
<keyword evidence="7" id="KW-1185">Reference proteome</keyword>
<comment type="similarity">
    <text evidence="2">Belongs to the PAP/fibrillin family.</text>
</comment>
<evidence type="ECO:0000259" key="5">
    <source>
        <dbReference type="Pfam" id="PF04755"/>
    </source>
</evidence>
<gene>
    <name evidence="6" type="ORF">Ahy_A06g030329</name>
</gene>
<dbReference type="InterPro" id="IPR006843">
    <property type="entry name" value="PAP/fibrillin_dom"/>
</dbReference>
<protein>
    <recommendedName>
        <fullName evidence="5">Plastid lipid-associated protein/fibrillin conserved domain-containing protein</fullName>
    </recommendedName>
</protein>